<evidence type="ECO:0000313" key="2">
    <source>
        <dbReference type="Proteomes" id="UP000054538"/>
    </source>
</evidence>
<dbReference type="HOGENOM" id="CLU_2961490_0_0_1"/>
<gene>
    <name evidence="1" type="ORF">PAXRUDRAFT_826969</name>
</gene>
<sequence length="59" mass="6426">MEAVSSARVDNPVYEHVYSARSTTSTPLVDRIMSPLSRTPDRAIQLVRKIPGAEGLKTG</sequence>
<protein>
    <submittedName>
        <fullName evidence="1">Uncharacterized protein</fullName>
    </submittedName>
</protein>
<reference evidence="2" key="2">
    <citation type="submission" date="2015-01" db="EMBL/GenBank/DDBJ databases">
        <title>Evolutionary Origins and Diversification of the Mycorrhizal Mutualists.</title>
        <authorList>
            <consortium name="DOE Joint Genome Institute"/>
            <consortium name="Mycorrhizal Genomics Consortium"/>
            <person name="Kohler A."/>
            <person name="Kuo A."/>
            <person name="Nagy L.G."/>
            <person name="Floudas D."/>
            <person name="Copeland A."/>
            <person name="Barry K.W."/>
            <person name="Cichocki N."/>
            <person name="Veneault-Fourrey C."/>
            <person name="LaButti K."/>
            <person name="Lindquist E.A."/>
            <person name="Lipzen A."/>
            <person name="Lundell T."/>
            <person name="Morin E."/>
            <person name="Murat C."/>
            <person name="Riley R."/>
            <person name="Ohm R."/>
            <person name="Sun H."/>
            <person name="Tunlid A."/>
            <person name="Henrissat B."/>
            <person name="Grigoriev I.V."/>
            <person name="Hibbett D.S."/>
            <person name="Martin F."/>
        </authorList>
    </citation>
    <scope>NUCLEOTIDE SEQUENCE [LARGE SCALE GENOMIC DNA]</scope>
    <source>
        <strain evidence="2">Ve08.2h10</strain>
    </source>
</reference>
<reference evidence="1 2" key="1">
    <citation type="submission" date="2014-04" db="EMBL/GenBank/DDBJ databases">
        <authorList>
            <consortium name="DOE Joint Genome Institute"/>
            <person name="Kuo A."/>
            <person name="Kohler A."/>
            <person name="Jargeat P."/>
            <person name="Nagy L.G."/>
            <person name="Floudas D."/>
            <person name="Copeland A."/>
            <person name="Barry K.W."/>
            <person name="Cichocki N."/>
            <person name="Veneault-Fourrey C."/>
            <person name="LaButti K."/>
            <person name="Lindquist E.A."/>
            <person name="Lipzen A."/>
            <person name="Lundell T."/>
            <person name="Morin E."/>
            <person name="Murat C."/>
            <person name="Sun H."/>
            <person name="Tunlid A."/>
            <person name="Henrissat B."/>
            <person name="Grigoriev I.V."/>
            <person name="Hibbett D.S."/>
            <person name="Martin F."/>
            <person name="Nordberg H.P."/>
            <person name="Cantor M.N."/>
            <person name="Hua S.X."/>
        </authorList>
    </citation>
    <scope>NUCLEOTIDE SEQUENCE [LARGE SCALE GENOMIC DNA]</scope>
    <source>
        <strain evidence="1 2">Ve08.2h10</strain>
    </source>
</reference>
<accession>A0A0D0E972</accession>
<dbReference type="InParanoid" id="A0A0D0E972"/>
<organism evidence="1 2">
    <name type="scientific">Paxillus rubicundulus Ve08.2h10</name>
    <dbReference type="NCBI Taxonomy" id="930991"/>
    <lineage>
        <taxon>Eukaryota</taxon>
        <taxon>Fungi</taxon>
        <taxon>Dikarya</taxon>
        <taxon>Basidiomycota</taxon>
        <taxon>Agaricomycotina</taxon>
        <taxon>Agaricomycetes</taxon>
        <taxon>Agaricomycetidae</taxon>
        <taxon>Boletales</taxon>
        <taxon>Paxilineae</taxon>
        <taxon>Paxillaceae</taxon>
        <taxon>Paxillus</taxon>
    </lineage>
</organism>
<keyword evidence="2" id="KW-1185">Reference proteome</keyword>
<proteinExistence type="predicted"/>
<dbReference type="AlphaFoldDB" id="A0A0D0E972"/>
<dbReference type="EMBL" id="KN825039">
    <property type="protein sequence ID" value="KIK95485.1"/>
    <property type="molecule type" value="Genomic_DNA"/>
</dbReference>
<name>A0A0D0E972_9AGAM</name>
<dbReference type="Proteomes" id="UP000054538">
    <property type="component" value="Unassembled WGS sequence"/>
</dbReference>
<evidence type="ECO:0000313" key="1">
    <source>
        <dbReference type="EMBL" id="KIK95485.1"/>
    </source>
</evidence>